<sequence length="211" mass="23951">MENYNPLETVEQLRAWVEKSIPSLKDDTVRMTAAKKRHRTVMGVIDRLDSLQIPISEDIVSEKESLEELITASNEREVLTSLAKELSSLAKEINRELRGERSSTTNKRRRGPAKKLWVSFPDGTVICESKAIDTFVKSVQYMGFSRVAKLQTIRANGHPIVSLIPNEASRGFRELDGYFVETHMSTKNKARYIQRIADALRIDVSVDVTDE</sequence>
<evidence type="ECO:0000313" key="1">
    <source>
        <dbReference type="EMBL" id="MYC96786.1"/>
    </source>
</evidence>
<gene>
    <name evidence="1" type="ORF">F4X14_17610</name>
</gene>
<organism evidence="1">
    <name type="scientific">Caldilineaceae bacterium SB0661_bin_32</name>
    <dbReference type="NCBI Taxonomy" id="2605255"/>
    <lineage>
        <taxon>Bacteria</taxon>
        <taxon>Bacillati</taxon>
        <taxon>Chloroflexota</taxon>
        <taxon>Caldilineae</taxon>
        <taxon>Caldilineales</taxon>
        <taxon>Caldilineaceae</taxon>
    </lineage>
</organism>
<dbReference type="AlphaFoldDB" id="A0A6B1DAX6"/>
<proteinExistence type="predicted"/>
<comment type="caution">
    <text evidence="1">The sequence shown here is derived from an EMBL/GenBank/DDBJ whole genome shotgun (WGS) entry which is preliminary data.</text>
</comment>
<dbReference type="EMBL" id="VXMH01000096">
    <property type="protein sequence ID" value="MYC96786.1"/>
    <property type="molecule type" value="Genomic_DNA"/>
</dbReference>
<name>A0A6B1DAX6_9CHLR</name>
<accession>A0A6B1DAX6</accession>
<reference evidence="1" key="1">
    <citation type="submission" date="2019-09" db="EMBL/GenBank/DDBJ databases">
        <title>Characterisation of the sponge microbiome using genome-centric metagenomics.</title>
        <authorList>
            <person name="Engelberts J.P."/>
            <person name="Robbins S.J."/>
            <person name="De Goeij J.M."/>
            <person name="Aranda M."/>
            <person name="Bell S.C."/>
            <person name="Webster N.S."/>
        </authorList>
    </citation>
    <scope>NUCLEOTIDE SEQUENCE</scope>
    <source>
        <strain evidence="1">SB0661_bin_32</strain>
    </source>
</reference>
<protein>
    <submittedName>
        <fullName evidence="1">Uncharacterized protein</fullName>
    </submittedName>
</protein>